<dbReference type="NCBIfam" id="TIGR02543">
    <property type="entry name" value="List_Bact_rpt"/>
    <property type="match status" value="17"/>
</dbReference>
<dbReference type="InterPro" id="IPR013378">
    <property type="entry name" value="InlB-like_B-rpt"/>
</dbReference>
<feature type="domain" description="SLH" evidence="4">
    <location>
        <begin position="2189"/>
        <end position="2252"/>
    </location>
</feature>
<keyword evidence="2" id="KW-0732">Signal</keyword>
<organism evidence="5 6">
    <name type="scientific">Paenibacillus ginsengarvi</name>
    <dbReference type="NCBI Taxonomy" id="400777"/>
    <lineage>
        <taxon>Bacteria</taxon>
        <taxon>Bacillati</taxon>
        <taxon>Bacillota</taxon>
        <taxon>Bacilli</taxon>
        <taxon>Bacillales</taxon>
        <taxon>Paenibacillaceae</taxon>
        <taxon>Paenibacillus</taxon>
    </lineage>
</organism>
<accession>A0A3B0CP96</accession>
<evidence type="ECO:0000313" key="6">
    <source>
        <dbReference type="Proteomes" id="UP000282311"/>
    </source>
</evidence>
<dbReference type="Proteomes" id="UP000282311">
    <property type="component" value="Unassembled WGS sequence"/>
</dbReference>
<dbReference type="Pfam" id="PF12733">
    <property type="entry name" value="Cadherin-like"/>
    <property type="match status" value="2"/>
</dbReference>
<dbReference type="PANTHER" id="PTHR43308">
    <property type="entry name" value="OUTER MEMBRANE PROTEIN ALPHA-RELATED"/>
    <property type="match status" value="1"/>
</dbReference>
<evidence type="ECO:0000259" key="3">
    <source>
        <dbReference type="PROSITE" id="PS50853"/>
    </source>
</evidence>
<sequence length="2321" mass="248479">MRKMDSKRSVWMRSRIRTKMRFVCLFLLAVLVYVSGASGTADAVATGVADGTYDFGGVLAPYDNTYKKTGDKFLVNKDVVKGGTSLWPQTQKDGTVPGYMLLTAEGTTTLGSFTFQDLGFSATSDNLLLDFIHITLIDAAGATIETIDNYRYGGGGLRVGTSTVKLSAMLNSNKLFQFKNVKSIKILWIFSDDADPSRLKLDNITIANAQKGKYNVTFNSYGGTPVNSQSVFYNERATVPGNPTREGFIFDGWYTDPELTKPFAFTTAIKENTQLYAKWVLIFYTVAFDSGGGTAVSSQTVFYGGNAINPMPAPTRTGYTFEGWYMDTGLTRSFDFNTVITKYTTLYAKWTLNHYTVTFNSNGGTAVNSQTVGYNNRATAPANPTRTGYTFGGWYTNTGLTTAFAFTTAITGNTTLYAKWTLNNYTVTFESNGGTAVGSQTVGYNNKATAPANPTRTGYTFGGWYTNTGLTTAFAFTTAITGNTTLYAKWTPNHYTVTFNSNGGTAVNSQTVSYNNKATAPANPTRTGYTFGGWYTNTGLTTAFAFTTAITGNTTLYAKWTPNHYTVTFNSNGGTGVSSQTVSYNNKATAPANPTRTGYTFGGWYTNTGLTTAFAFTTAITGNTTLYAKWTLNNYTITFNSNGGTAVSSQTVSYSNKATAPAAPTRTGYTFGGWYTNTGLTTAFAFTTAITGNTTLYAKWTLNNYTVTFESNGGTAVGSQTVGYNNKATTPTAPTRTGYTFGGWYTNTGLTTLYDFNAAITGNTKLYAKWLPNYTVSFNSGGGSAVSSQTVASNGLAAAPAAPTKLGHTFGGWYTTAGLTTPASFATAITGNTILYAKWVPHTYTVTFDTYGGTPVGNLIVSYGSKATAPADPAKTGYTFSGWYTDATLTTPFLFTTVITADTTLHAGWATDSYAVTFHSNGGTSVNSQAVSYGALIVEPAAPTKVGYTLAGWYTDVALMDFFDFNTVITADNELYARWTKDVYTLTFDSKGGTPVTVVTATYDDLIPAPGDPTNVGYAFGGWHADEELKIPFPFPAKITVNTTVYAKWIEGRYTVTFDSNGGTEVTVVTATYNTPIAAPGDPTRPGYTFGGWYTDEELELAFEFTTAITGDMALYAKWTANEYTITFDSGGGTAVSNQTVRYNQTAVEPPDPTQSGFAFGGWYMNTGLTVPFTFSMAITGDMVLYASWIADSYTVTFDNNEGSIAQVQVPYNSLVTPPADPVRPGYAFAGWHMDEELTTLFPFTTAITGDKTLYAKWETDSYLVTFDSNGGSPVNSLTVSYEGIAAAPADPTNTGYIFAGWYTDEQLTTAFSFNTVITRDITLYAKWEKDSYTVTFDSNGGTAVSSLAASHSSMITAPADPAKSGYTFGGWYADEELTAVFTFSTPIIGDMTLYAKWATDSYAVTFNSNGGTSVGSLAVSYNSTTPAPADPMKAGYTFAGWYTDAELTESFTFATAITRDMLLHANWTTNRYTVTFDSNEGSAVSSQEVSYTGTATVPADPIKTGYTFGGWYADEELTAVFTFSTPIIGDTTLYARWATDSFSVTFNSNGGTAISGQAVSYNALATEPADPTKAGYTFTGWYMDAELTAPFTFAAIITGNTTLYAKWTTSSSADLSSLIVSDTIPSPAFAPGTTHYTATVLNSITAVTVTASVYDSHAAIQVNNTAVPSGQATEVVLNEGSNTIVVGVTAQDGSAKAYSVTITRAPKSPVGLVGNAADGMVTLNWQGVPGAVSYSVYGGTATRSYGTVPIETVSSATYSYTASGLTNGIGYYFTVMANNTGGTSLYSNEVLAMPLSGDASLESLSLTDLTLSPAFERGVFSYDSRVTNRIGATTVTTAVYEKHATAKIIVNGTEAPDNQVILGVGSNKIDIVVTAQNGSTNTYVVTVDRMSSGSYPPTPAEPQQTEEVRLILGDHSYELLAKANMTGEQELTITIDAAQMYDLLEKADSMSVVGMIISSKVDYISVLLPGDIVKAMERKHMVWEIRTPYGTLRLPASEIGIDRLAARFGTEDVQDMIVQARIGKSDFNEGWRKANGAGNRNFTFVGHPVDFQVTAAYEGNAEKVGKFRSYIEMEISLPDGTEPGGITTAVMIQEDGTLHHVPTYVRLKDGKYFAIIHSLTNGVFALINHPKTFADVEQHWSKHAVNDLASRFIVNGIDETHYNPDGAVTRAEYTAIMVRALGLSDTGGVSGFTDVQSGDWYAGAVTKAQEYGLVDGYEDGAFRPANTITREEAMTIVIRAMKLTGLGLEATMNPADIEAALSIFSDSQAVSTWAKPAVALVVKNGIVDGTGAGLKPASDITRAETAAIIQRMLKKAKFID</sequence>
<evidence type="ECO:0000313" key="5">
    <source>
        <dbReference type="EMBL" id="RKN85959.1"/>
    </source>
</evidence>
<dbReference type="Gene3D" id="2.60.40.10">
    <property type="entry name" value="Immunoglobulins"/>
    <property type="match status" value="1"/>
</dbReference>
<dbReference type="Pfam" id="PF09479">
    <property type="entry name" value="Flg_new"/>
    <property type="match status" value="20"/>
</dbReference>
<dbReference type="Gene3D" id="2.60.40.4270">
    <property type="entry name" value="Listeria-Bacteroides repeat domain"/>
    <property type="match status" value="20"/>
</dbReference>
<dbReference type="InterPro" id="IPR042229">
    <property type="entry name" value="Listeria/Bacterioides_rpt_sf"/>
</dbReference>
<feature type="domain" description="SLH" evidence="4">
    <location>
        <begin position="2262"/>
        <end position="2321"/>
    </location>
</feature>
<evidence type="ECO:0000259" key="4">
    <source>
        <dbReference type="PROSITE" id="PS51272"/>
    </source>
</evidence>
<comment type="subcellular location">
    <subcellularLocation>
        <location evidence="1">Cell envelope</location>
    </subcellularLocation>
</comment>
<feature type="signal peptide" evidence="2">
    <location>
        <begin position="1"/>
        <end position="43"/>
    </location>
</feature>
<dbReference type="SMART" id="SM00060">
    <property type="entry name" value="FN3"/>
    <property type="match status" value="1"/>
</dbReference>
<dbReference type="InterPro" id="IPR051465">
    <property type="entry name" value="Cell_Envelope_Struct_Comp"/>
</dbReference>
<dbReference type="InterPro" id="IPR003961">
    <property type="entry name" value="FN3_dom"/>
</dbReference>
<dbReference type="InterPro" id="IPR001119">
    <property type="entry name" value="SLH_dom"/>
</dbReference>
<keyword evidence="6" id="KW-1185">Reference proteome</keyword>
<evidence type="ECO:0000256" key="1">
    <source>
        <dbReference type="ARBA" id="ARBA00004196"/>
    </source>
</evidence>
<comment type="caution">
    <text evidence="5">The sequence shown here is derived from an EMBL/GenBank/DDBJ whole genome shotgun (WGS) entry which is preliminary data.</text>
</comment>
<dbReference type="PROSITE" id="PS51272">
    <property type="entry name" value="SLH"/>
    <property type="match status" value="3"/>
</dbReference>
<feature type="domain" description="Fibronectin type-III" evidence="3">
    <location>
        <begin position="1706"/>
        <end position="1798"/>
    </location>
</feature>
<dbReference type="InterPro" id="IPR036116">
    <property type="entry name" value="FN3_sf"/>
</dbReference>
<evidence type="ECO:0008006" key="7">
    <source>
        <dbReference type="Google" id="ProtNLM"/>
    </source>
</evidence>
<proteinExistence type="predicted"/>
<feature type="domain" description="SLH" evidence="4">
    <location>
        <begin position="2129"/>
        <end position="2188"/>
    </location>
</feature>
<name>A0A3B0CP96_9BACL</name>
<dbReference type="InterPro" id="IPR025883">
    <property type="entry name" value="Cadherin-like_domain"/>
</dbReference>
<dbReference type="Pfam" id="PF00395">
    <property type="entry name" value="SLH"/>
    <property type="match status" value="3"/>
</dbReference>
<evidence type="ECO:0000256" key="2">
    <source>
        <dbReference type="SAM" id="SignalP"/>
    </source>
</evidence>
<dbReference type="PROSITE" id="PS50853">
    <property type="entry name" value="FN3"/>
    <property type="match status" value="1"/>
</dbReference>
<dbReference type="CDD" id="cd00063">
    <property type="entry name" value="FN3"/>
    <property type="match status" value="1"/>
</dbReference>
<dbReference type="InterPro" id="IPR013783">
    <property type="entry name" value="Ig-like_fold"/>
</dbReference>
<gene>
    <name evidence="5" type="ORF">D7M11_06415</name>
</gene>
<protein>
    <recommendedName>
        <fullName evidence="7">Fibronectin type-III domain-containing protein</fullName>
    </recommendedName>
</protein>
<dbReference type="SUPFAM" id="SSF49265">
    <property type="entry name" value="Fibronectin type III"/>
    <property type="match status" value="1"/>
</dbReference>
<feature type="chain" id="PRO_5017261989" description="Fibronectin type-III domain-containing protein" evidence="2">
    <location>
        <begin position="44"/>
        <end position="2321"/>
    </location>
</feature>
<reference evidence="5 6" key="1">
    <citation type="journal article" date="2007" name="Int. J. Syst. Evol. Microbiol.">
        <title>Paenibacillus ginsengarvi sp. nov., isolated from soil from ginseng cultivation.</title>
        <authorList>
            <person name="Yoon M.H."/>
            <person name="Ten L.N."/>
            <person name="Im W.T."/>
        </authorList>
    </citation>
    <scope>NUCLEOTIDE SEQUENCE [LARGE SCALE GENOMIC DNA]</scope>
    <source>
        <strain evidence="5 6">KCTC 13059</strain>
    </source>
</reference>
<dbReference type="EMBL" id="RBAH01000003">
    <property type="protein sequence ID" value="RKN85959.1"/>
    <property type="molecule type" value="Genomic_DNA"/>
</dbReference>
<dbReference type="GO" id="GO:0030313">
    <property type="term" value="C:cell envelope"/>
    <property type="evidence" value="ECO:0007669"/>
    <property type="project" value="UniProtKB-SubCell"/>
</dbReference>